<gene>
    <name evidence="2" type="ORF">Phou_091720</name>
</gene>
<reference evidence="2 3" key="1">
    <citation type="submission" date="2020-03" db="EMBL/GenBank/DDBJ databases">
        <title>Whole genome shotgun sequence of Phytohabitans houttuyneae NBRC 108639.</title>
        <authorList>
            <person name="Komaki H."/>
            <person name="Tamura T."/>
        </authorList>
    </citation>
    <scope>NUCLEOTIDE SEQUENCE [LARGE SCALE GENOMIC DNA]</scope>
    <source>
        <strain evidence="2 3">NBRC 108639</strain>
    </source>
</reference>
<feature type="domain" description="PIN like" evidence="1">
    <location>
        <begin position="34"/>
        <end position="280"/>
    </location>
</feature>
<keyword evidence="3" id="KW-1185">Reference proteome</keyword>
<dbReference type="Pfam" id="PF18476">
    <property type="entry name" value="PIN_8"/>
    <property type="match status" value="1"/>
</dbReference>
<organism evidence="2 3">
    <name type="scientific">Phytohabitans houttuyneae</name>
    <dbReference type="NCBI Taxonomy" id="1076126"/>
    <lineage>
        <taxon>Bacteria</taxon>
        <taxon>Bacillati</taxon>
        <taxon>Actinomycetota</taxon>
        <taxon>Actinomycetes</taxon>
        <taxon>Micromonosporales</taxon>
        <taxon>Micromonosporaceae</taxon>
    </lineage>
</organism>
<dbReference type="InterPro" id="IPR041578">
    <property type="entry name" value="PIN_8"/>
</dbReference>
<dbReference type="EMBL" id="BLPF01000004">
    <property type="protein sequence ID" value="GFJ84992.1"/>
    <property type="molecule type" value="Genomic_DNA"/>
</dbReference>
<name>A0A6V8KIG0_9ACTN</name>
<comment type="caution">
    <text evidence="2">The sequence shown here is derived from an EMBL/GenBank/DDBJ whole genome shotgun (WGS) entry which is preliminary data.</text>
</comment>
<evidence type="ECO:0000313" key="2">
    <source>
        <dbReference type="EMBL" id="GFJ84992.1"/>
    </source>
</evidence>
<reference evidence="2 3" key="2">
    <citation type="submission" date="2020-03" db="EMBL/GenBank/DDBJ databases">
        <authorList>
            <person name="Ichikawa N."/>
            <person name="Kimura A."/>
            <person name="Kitahashi Y."/>
            <person name="Uohara A."/>
        </authorList>
    </citation>
    <scope>NUCLEOTIDE SEQUENCE [LARGE SCALE GENOMIC DNA]</scope>
    <source>
        <strain evidence="2 3">NBRC 108639</strain>
    </source>
</reference>
<protein>
    <recommendedName>
        <fullName evidence="1">PIN like domain-containing protein</fullName>
    </recommendedName>
</protein>
<dbReference type="AlphaFoldDB" id="A0A6V8KIG0"/>
<proteinExistence type="predicted"/>
<sequence length="457" mass="51356">MTKPLMLTRYQAWLTSRQGSAIGEKHEAFFTKGLVVLDANVLLDLYRYTREPRNQVLAALRMVAHRQLLWLPHQVGLEFVRNRAKAVEGRLSRLRAVGGIVDERFRSAARQIVEARDEVVGLLRDMAHDDTTADGLVRRIDEGIVVSAMKDWRKELSDHLAVLRNAENVTPQHIAANDPLVPEIAALFGNRIGDPLDEEETQRLVRHAVNFRFPNRIPPGFADQGKGTDLAKAGDYLLWEEIIRHTATLPTPRRVLFVSRDTKEDWYEQNDKGKPLRPLPALYDEMLARSKAELLILTPKEFLHGAQMFLGAQLEAGTYEEVDRVSDEVDRQPRPIQPVEPDMLLASFSEAEPYTFETVANAPSSPGVHIVLVGDVIVYVGSTGHLRRRLRQHLTGHRGSSVLHDRVGQLLDTPESAATPADVAAWLGRCTVGWYETDEPAIAKEALVVALNPRFNR</sequence>
<dbReference type="RefSeq" id="WP_173069812.1">
    <property type="nucleotide sequence ID" value="NZ_BAABGO010000063.1"/>
</dbReference>
<dbReference type="Proteomes" id="UP000482800">
    <property type="component" value="Unassembled WGS sequence"/>
</dbReference>
<evidence type="ECO:0000313" key="3">
    <source>
        <dbReference type="Proteomes" id="UP000482800"/>
    </source>
</evidence>
<evidence type="ECO:0000259" key="1">
    <source>
        <dbReference type="Pfam" id="PF18476"/>
    </source>
</evidence>
<accession>A0A6V8KIG0</accession>